<feature type="non-terminal residue" evidence="2">
    <location>
        <position position="78"/>
    </location>
</feature>
<sequence>HLKGPIEILIQKGCARKYVRDGDKETHEAQMAIEAPTPEEEDSRESMPTAFAISRAEDFLPPPAADEEGIMKHLTAHM</sequence>
<dbReference type="Proteomes" id="UP000265520">
    <property type="component" value="Unassembled WGS sequence"/>
</dbReference>
<proteinExistence type="predicted"/>
<reference evidence="2 3" key="1">
    <citation type="journal article" date="2018" name="Front. Plant Sci.">
        <title>Red Clover (Trifolium pratense) and Zigzag Clover (T. medium) - A Picture of Genomic Similarities and Differences.</title>
        <authorList>
            <person name="Dluhosova J."/>
            <person name="Istvanek J."/>
            <person name="Nedelnik J."/>
            <person name="Repkova J."/>
        </authorList>
    </citation>
    <scope>NUCLEOTIDE SEQUENCE [LARGE SCALE GENOMIC DNA]</scope>
    <source>
        <strain evidence="3">cv. 10/8</strain>
        <tissue evidence="2">Leaf</tissue>
    </source>
</reference>
<organism evidence="2 3">
    <name type="scientific">Trifolium medium</name>
    <dbReference type="NCBI Taxonomy" id="97028"/>
    <lineage>
        <taxon>Eukaryota</taxon>
        <taxon>Viridiplantae</taxon>
        <taxon>Streptophyta</taxon>
        <taxon>Embryophyta</taxon>
        <taxon>Tracheophyta</taxon>
        <taxon>Spermatophyta</taxon>
        <taxon>Magnoliopsida</taxon>
        <taxon>eudicotyledons</taxon>
        <taxon>Gunneridae</taxon>
        <taxon>Pentapetalae</taxon>
        <taxon>rosids</taxon>
        <taxon>fabids</taxon>
        <taxon>Fabales</taxon>
        <taxon>Fabaceae</taxon>
        <taxon>Papilionoideae</taxon>
        <taxon>50 kb inversion clade</taxon>
        <taxon>NPAAA clade</taxon>
        <taxon>Hologalegina</taxon>
        <taxon>IRL clade</taxon>
        <taxon>Trifolieae</taxon>
        <taxon>Trifolium</taxon>
    </lineage>
</organism>
<evidence type="ECO:0000313" key="2">
    <source>
        <dbReference type="EMBL" id="MCI75292.1"/>
    </source>
</evidence>
<feature type="non-terminal residue" evidence="2">
    <location>
        <position position="1"/>
    </location>
</feature>
<comment type="caution">
    <text evidence="2">The sequence shown here is derived from an EMBL/GenBank/DDBJ whole genome shotgun (WGS) entry which is preliminary data.</text>
</comment>
<dbReference type="AlphaFoldDB" id="A0A392UPC1"/>
<dbReference type="EMBL" id="LXQA010879159">
    <property type="protein sequence ID" value="MCI75292.1"/>
    <property type="molecule type" value="Genomic_DNA"/>
</dbReference>
<name>A0A392UPC1_9FABA</name>
<keyword evidence="3" id="KW-1185">Reference proteome</keyword>
<evidence type="ECO:0000256" key="1">
    <source>
        <dbReference type="SAM" id="MobiDB-lite"/>
    </source>
</evidence>
<accession>A0A392UPC1</accession>
<protein>
    <submittedName>
        <fullName evidence="2">Uncharacterized protein</fullName>
    </submittedName>
</protein>
<feature type="region of interest" description="Disordered" evidence="1">
    <location>
        <begin position="22"/>
        <end position="47"/>
    </location>
</feature>
<evidence type="ECO:0000313" key="3">
    <source>
        <dbReference type="Proteomes" id="UP000265520"/>
    </source>
</evidence>